<dbReference type="FunCoup" id="A0A0L0H3P3">
    <property type="interactions" value="199"/>
</dbReference>
<comment type="catalytic activity">
    <reaction evidence="12">
        <text>1D-myo-inositol hexakisphosphate + H2O = 1D-myo-inositol 1,2,4,5,6-pentakisphosphate + phosphate</text>
        <dbReference type="Rhea" id="RHEA:16989"/>
        <dbReference type="ChEBI" id="CHEBI:15377"/>
        <dbReference type="ChEBI" id="CHEBI:43474"/>
        <dbReference type="ChEBI" id="CHEBI:57798"/>
        <dbReference type="ChEBI" id="CHEBI:58130"/>
        <dbReference type="EC" id="3.1.3.62"/>
    </reaction>
    <physiologicalReaction direction="left-to-right" evidence="12">
        <dbReference type="Rhea" id="RHEA:16990"/>
    </physiologicalReaction>
</comment>
<accession>A0A0L0H3P3</accession>
<evidence type="ECO:0000256" key="10">
    <source>
        <dbReference type="ARBA" id="ARBA00043668"/>
    </source>
</evidence>
<protein>
    <recommendedName>
        <fullName evidence="5">Multiple inositol polyphosphate phosphatase 1</fullName>
        <ecNumber evidence="4">3.1.3.62</ecNumber>
        <ecNumber evidence="3">3.1.3.80</ecNumber>
    </recommendedName>
    <alternativeName>
        <fullName evidence="9">2,3-bisphosphoglycerate 3-phosphatase</fullName>
    </alternativeName>
</protein>
<dbReference type="OrthoDB" id="6509975at2759"/>
<organism evidence="15 16">
    <name type="scientific">Spizellomyces punctatus (strain DAOM BR117)</name>
    <dbReference type="NCBI Taxonomy" id="645134"/>
    <lineage>
        <taxon>Eukaryota</taxon>
        <taxon>Fungi</taxon>
        <taxon>Fungi incertae sedis</taxon>
        <taxon>Chytridiomycota</taxon>
        <taxon>Chytridiomycota incertae sedis</taxon>
        <taxon>Chytridiomycetes</taxon>
        <taxon>Spizellomycetales</taxon>
        <taxon>Spizellomycetaceae</taxon>
        <taxon>Spizellomyces</taxon>
    </lineage>
</organism>
<dbReference type="InParanoid" id="A0A0L0H3P3"/>
<dbReference type="GO" id="GO:0034417">
    <property type="term" value="F:bisphosphoglycerate 3-phosphatase activity"/>
    <property type="evidence" value="ECO:0007669"/>
    <property type="project" value="UniProtKB-EC"/>
</dbReference>
<evidence type="ECO:0000313" key="15">
    <source>
        <dbReference type="EMBL" id="KNC95822.1"/>
    </source>
</evidence>
<dbReference type="GO" id="GO:0016020">
    <property type="term" value="C:membrane"/>
    <property type="evidence" value="ECO:0007669"/>
    <property type="project" value="UniProtKB-SubCell"/>
</dbReference>
<dbReference type="EMBL" id="KQ257475">
    <property type="protein sequence ID" value="KNC95822.1"/>
    <property type="molecule type" value="Genomic_DNA"/>
</dbReference>
<comment type="similarity">
    <text evidence="2">Belongs to the histidine acid phosphatase family. MINPP1 subfamily.</text>
</comment>
<dbReference type="PANTHER" id="PTHR20963">
    <property type="entry name" value="MULTIPLE INOSITOL POLYPHOSPHATE PHOSPHATASE-RELATED"/>
    <property type="match status" value="1"/>
</dbReference>
<dbReference type="GO" id="GO:0003993">
    <property type="term" value="F:acid phosphatase activity"/>
    <property type="evidence" value="ECO:0007669"/>
    <property type="project" value="TreeGrafter"/>
</dbReference>
<proteinExistence type="inferred from homology"/>
<evidence type="ECO:0000256" key="5">
    <source>
        <dbReference type="ARBA" id="ARBA00018097"/>
    </source>
</evidence>
<dbReference type="InterPro" id="IPR000560">
    <property type="entry name" value="His_Pase_clade-2"/>
</dbReference>
<dbReference type="InterPro" id="IPR029033">
    <property type="entry name" value="His_PPase_superfam"/>
</dbReference>
<evidence type="ECO:0000256" key="2">
    <source>
        <dbReference type="ARBA" id="ARBA00008422"/>
    </source>
</evidence>
<comment type="catalytic activity">
    <reaction evidence="10">
        <text>1D-myo-inositol 1,2,5,6-tetrakisphosphate + H2O = 1D-myo-inositol 1,2,6-trisphosphate + phosphate</text>
        <dbReference type="Rhea" id="RHEA:77119"/>
        <dbReference type="ChEBI" id="CHEBI:15377"/>
        <dbReference type="ChEBI" id="CHEBI:43474"/>
        <dbReference type="ChEBI" id="CHEBI:195535"/>
        <dbReference type="ChEBI" id="CHEBI:195537"/>
        <dbReference type="EC" id="3.1.3.62"/>
    </reaction>
    <physiologicalReaction direction="left-to-right" evidence="10">
        <dbReference type="Rhea" id="RHEA:77120"/>
    </physiologicalReaction>
</comment>
<dbReference type="RefSeq" id="XP_016603862.1">
    <property type="nucleotide sequence ID" value="XM_016756917.1"/>
</dbReference>
<dbReference type="SUPFAM" id="SSF53254">
    <property type="entry name" value="Phosphoglycerate mutase-like"/>
    <property type="match status" value="1"/>
</dbReference>
<dbReference type="EC" id="3.1.3.62" evidence="4"/>
<keyword evidence="16" id="KW-1185">Reference proteome</keyword>
<dbReference type="VEuPathDB" id="FungiDB:SPPG_08762"/>
<evidence type="ECO:0000256" key="3">
    <source>
        <dbReference type="ARBA" id="ARBA00012976"/>
    </source>
</evidence>
<dbReference type="EC" id="3.1.3.80" evidence="3"/>
<name>A0A0L0H3P3_SPIPD</name>
<feature type="region of interest" description="Disordered" evidence="14">
    <location>
        <begin position="460"/>
        <end position="479"/>
    </location>
</feature>
<keyword evidence="8" id="KW-0472">Membrane</keyword>
<comment type="catalytic activity">
    <reaction evidence="13">
        <text>(2R)-2,3-bisphosphoglycerate + H2O = (2R)-2-phosphoglycerate + phosphate</text>
        <dbReference type="Rhea" id="RHEA:27381"/>
        <dbReference type="ChEBI" id="CHEBI:15377"/>
        <dbReference type="ChEBI" id="CHEBI:43474"/>
        <dbReference type="ChEBI" id="CHEBI:58248"/>
        <dbReference type="ChEBI" id="CHEBI:58289"/>
        <dbReference type="EC" id="3.1.3.80"/>
    </reaction>
    <physiologicalReaction direction="left-to-right" evidence="13">
        <dbReference type="Rhea" id="RHEA:27382"/>
    </physiologicalReaction>
</comment>
<dbReference type="Proteomes" id="UP000053201">
    <property type="component" value="Unassembled WGS sequence"/>
</dbReference>
<keyword evidence="7" id="KW-0378">Hydrolase</keyword>
<evidence type="ECO:0000256" key="14">
    <source>
        <dbReference type="SAM" id="MobiDB-lite"/>
    </source>
</evidence>
<reference evidence="15 16" key="1">
    <citation type="submission" date="2009-08" db="EMBL/GenBank/DDBJ databases">
        <title>The Genome Sequence of Spizellomyces punctatus strain DAOM BR117.</title>
        <authorList>
            <consortium name="The Broad Institute Genome Sequencing Platform"/>
            <person name="Russ C."/>
            <person name="Cuomo C."/>
            <person name="Shea T."/>
            <person name="Young S.K."/>
            <person name="Zeng Q."/>
            <person name="Koehrsen M."/>
            <person name="Haas B."/>
            <person name="Borodovsky M."/>
            <person name="Guigo R."/>
            <person name="Alvarado L."/>
            <person name="Berlin A."/>
            <person name="Bochicchio J."/>
            <person name="Borenstein D."/>
            <person name="Chapman S."/>
            <person name="Chen Z."/>
            <person name="Engels R."/>
            <person name="Freedman E."/>
            <person name="Gellesch M."/>
            <person name="Goldberg J."/>
            <person name="Griggs A."/>
            <person name="Gujja S."/>
            <person name="Heiman D."/>
            <person name="Hepburn T."/>
            <person name="Howarth C."/>
            <person name="Jen D."/>
            <person name="Larson L."/>
            <person name="Lewis B."/>
            <person name="Mehta T."/>
            <person name="Park D."/>
            <person name="Pearson M."/>
            <person name="Roberts A."/>
            <person name="Saif S."/>
            <person name="Shenoy N."/>
            <person name="Sisk P."/>
            <person name="Stolte C."/>
            <person name="Sykes S."/>
            <person name="Thomson T."/>
            <person name="Walk T."/>
            <person name="White J."/>
            <person name="Yandava C."/>
            <person name="Burger G."/>
            <person name="Gray M.W."/>
            <person name="Holland P.W.H."/>
            <person name="King N."/>
            <person name="Lang F.B.F."/>
            <person name="Roger A.J."/>
            <person name="Ruiz-Trillo I."/>
            <person name="Lander E."/>
            <person name="Nusbaum C."/>
        </authorList>
    </citation>
    <scope>NUCLEOTIDE SEQUENCE [LARGE SCALE GENOMIC DNA]</scope>
    <source>
        <strain evidence="15 16">DAOM BR117</strain>
    </source>
</reference>
<evidence type="ECO:0000256" key="12">
    <source>
        <dbReference type="ARBA" id="ARBA00043691"/>
    </source>
</evidence>
<evidence type="ECO:0000256" key="13">
    <source>
        <dbReference type="ARBA" id="ARBA00043832"/>
    </source>
</evidence>
<comment type="subcellular location">
    <subcellularLocation>
        <location evidence="1">Membrane</location>
    </subcellularLocation>
</comment>
<evidence type="ECO:0000313" key="16">
    <source>
        <dbReference type="Proteomes" id="UP000053201"/>
    </source>
</evidence>
<dbReference type="eggNOG" id="KOG1382">
    <property type="taxonomic scope" value="Eukaryota"/>
</dbReference>
<keyword evidence="6" id="KW-0732">Signal</keyword>
<dbReference type="STRING" id="645134.A0A0L0H3P3"/>
<evidence type="ECO:0000256" key="9">
    <source>
        <dbReference type="ARBA" id="ARBA00031642"/>
    </source>
</evidence>
<comment type="catalytic activity">
    <reaction evidence="11">
        <text>1D-myo-inositol 1,2,4,5,6-pentakisphosphate + H2O = 1D-myo-inositol 1,2,5,6-tetrakisphosphate + phosphate</text>
        <dbReference type="Rhea" id="RHEA:77115"/>
        <dbReference type="ChEBI" id="CHEBI:15377"/>
        <dbReference type="ChEBI" id="CHEBI:43474"/>
        <dbReference type="ChEBI" id="CHEBI:57798"/>
        <dbReference type="ChEBI" id="CHEBI:195535"/>
        <dbReference type="EC" id="3.1.3.62"/>
    </reaction>
    <physiologicalReaction direction="left-to-right" evidence="11">
        <dbReference type="Rhea" id="RHEA:77116"/>
    </physiologicalReaction>
</comment>
<dbReference type="Pfam" id="PF00328">
    <property type="entry name" value="His_Phos_2"/>
    <property type="match status" value="1"/>
</dbReference>
<gene>
    <name evidence="15" type="ORF">SPPG_08762</name>
</gene>
<dbReference type="PANTHER" id="PTHR20963:SF8">
    <property type="entry name" value="MULTIPLE INOSITOL POLYPHOSPHATE PHOSPHATASE 1"/>
    <property type="match status" value="1"/>
</dbReference>
<dbReference type="AlphaFoldDB" id="A0A0L0H3P3"/>
<evidence type="ECO:0000256" key="8">
    <source>
        <dbReference type="ARBA" id="ARBA00023136"/>
    </source>
</evidence>
<dbReference type="OMA" id="WMAYEYA"/>
<dbReference type="Gene3D" id="3.40.50.1240">
    <property type="entry name" value="Phosphoglycerate mutase-like"/>
    <property type="match status" value="1"/>
</dbReference>
<dbReference type="GeneID" id="27691904"/>
<sequence length="479" mass="52021">MGLVATSFGAIPDPIIDNTLPILAKPSLDHAISTKSPYNIPDVGSVVSTYSNAPKPRTKYRRAGEGTCTTVQVQLVARHGTRNPTKGDLKKFTSTLDKLKSYVPVDPKLAFLSNFQLPWSDTVAGLLTTQGVQDHVDLAKRIKQRYQAILADPKTLQWASTNVSRSIASGQSFIRGMVDEPNVDTAITALKNAIVPKELDADLRPHEACKNYVDAKNTQKYLQQPDTQFKSARYPAIILRLANDYQLKGLDEQDITNLFKLCAFENTIQGKIDGFCSLFRPDEFIMADFAEDLGFNFVKGYEIPINEQLACSLVTTVSNNMDKIVSNAADAAKGIFKFAHAETIAPIITTLGLFKGDRLAGNATDEQILSRAFNGKTFSPFAGNVIFELNKCADNSYNVRVLSDEVPVVVPGCPSEVCPLETFKNALKGKIGCDFDAGVCRNLAPTIGGAATIKTLGPVGAGTNQTSPIGQPYDDEDEE</sequence>
<dbReference type="CDD" id="cd07061">
    <property type="entry name" value="HP_HAP_like"/>
    <property type="match status" value="1"/>
</dbReference>
<evidence type="ECO:0000256" key="6">
    <source>
        <dbReference type="ARBA" id="ARBA00022729"/>
    </source>
</evidence>
<evidence type="ECO:0000256" key="1">
    <source>
        <dbReference type="ARBA" id="ARBA00004370"/>
    </source>
</evidence>
<evidence type="ECO:0000256" key="11">
    <source>
        <dbReference type="ARBA" id="ARBA00043671"/>
    </source>
</evidence>
<evidence type="ECO:0000256" key="4">
    <source>
        <dbReference type="ARBA" id="ARBA00013040"/>
    </source>
</evidence>
<evidence type="ECO:0000256" key="7">
    <source>
        <dbReference type="ARBA" id="ARBA00022801"/>
    </source>
</evidence>